<dbReference type="Proteomes" id="UP000694888">
    <property type="component" value="Unplaced"/>
</dbReference>
<evidence type="ECO:0000313" key="3">
    <source>
        <dbReference type="RefSeq" id="XP_035825815.1"/>
    </source>
</evidence>
<gene>
    <name evidence="3" type="primary">LOC118477723</name>
</gene>
<dbReference type="InterPro" id="IPR021381">
    <property type="entry name" value="DUF3011"/>
</dbReference>
<protein>
    <submittedName>
        <fullName evidence="3">Lectin ADEL-like</fullName>
    </submittedName>
</protein>
<evidence type="ECO:0000256" key="1">
    <source>
        <dbReference type="SAM" id="MobiDB-lite"/>
    </source>
</evidence>
<proteinExistence type="predicted"/>
<evidence type="ECO:0000313" key="2">
    <source>
        <dbReference type="Proteomes" id="UP000694888"/>
    </source>
</evidence>
<feature type="compositionally biased region" description="Basic and acidic residues" evidence="1">
    <location>
        <begin position="55"/>
        <end position="77"/>
    </location>
</feature>
<organism evidence="2 3">
    <name type="scientific">Aplysia californica</name>
    <name type="common">California sea hare</name>
    <dbReference type="NCBI Taxonomy" id="6500"/>
    <lineage>
        <taxon>Eukaryota</taxon>
        <taxon>Metazoa</taxon>
        <taxon>Spiralia</taxon>
        <taxon>Lophotrochozoa</taxon>
        <taxon>Mollusca</taxon>
        <taxon>Gastropoda</taxon>
        <taxon>Heterobranchia</taxon>
        <taxon>Euthyneura</taxon>
        <taxon>Tectipleura</taxon>
        <taxon>Aplysiida</taxon>
        <taxon>Aplysioidea</taxon>
        <taxon>Aplysiidae</taxon>
        <taxon>Aplysia</taxon>
    </lineage>
</organism>
<name>A0ABM1VTS3_APLCA</name>
<keyword evidence="2" id="KW-1185">Reference proteome</keyword>
<sequence>MKITKELSEGKCKKNKSFGYKGKKAWVKNDCRAVFKVCYKPKGEEDDDEEEGDDGEKGNCRTLKLESKNKEKDEKSLSKAKKIKSMKITKELSGGKCKKNKSFGYKGKKAWVKNDCRAVFKVCYKPKGDEGLFSLENWKTILLSTYQSYYFLVCLCRLPSLDIFVRFSIGVLLPRLLRLHSKSDSFMCHSGVSRTSPTD</sequence>
<dbReference type="GeneID" id="118477723"/>
<accession>A0ABM1VTS3</accession>
<feature type="region of interest" description="Disordered" evidence="1">
    <location>
        <begin position="43"/>
        <end position="79"/>
    </location>
</feature>
<reference evidence="3" key="1">
    <citation type="submission" date="2025-08" db="UniProtKB">
        <authorList>
            <consortium name="RefSeq"/>
        </authorList>
    </citation>
    <scope>IDENTIFICATION</scope>
</reference>
<dbReference type="Pfam" id="PF11218">
    <property type="entry name" value="DUF3011"/>
    <property type="match status" value="1"/>
</dbReference>
<feature type="compositionally biased region" description="Acidic residues" evidence="1">
    <location>
        <begin position="44"/>
        <end position="54"/>
    </location>
</feature>
<dbReference type="RefSeq" id="XP_035825815.1">
    <property type="nucleotide sequence ID" value="XM_035969922.1"/>
</dbReference>